<protein>
    <submittedName>
        <fullName evidence="6">GNAT family N-acetyltransferase</fullName>
        <ecNumber evidence="6">2.3.1.-</ecNumber>
    </submittedName>
</protein>
<feature type="active site" description="Proton donor" evidence="4">
    <location>
        <position position="126"/>
    </location>
</feature>
<organism evidence="6 7">
    <name type="scientific">Catenulispora pinistramenti</name>
    <dbReference type="NCBI Taxonomy" id="2705254"/>
    <lineage>
        <taxon>Bacteria</taxon>
        <taxon>Bacillati</taxon>
        <taxon>Actinomycetota</taxon>
        <taxon>Actinomycetes</taxon>
        <taxon>Catenulisporales</taxon>
        <taxon>Catenulisporaceae</taxon>
        <taxon>Catenulispora</taxon>
    </lineage>
</organism>
<sequence>MPIEIKIVTEADYDAFSDVTDVGLLRLQERGRGPFRRTVFADDIAAGRAIGAYDGGRVVGTFGNYANTVTVPGGAAVPVSAVTAVTVAQTHRRRGILSSMTAEAFRQSADAGVPLSMLIPAEWPIYGRFGYGHATDETRYTFDTKRCATVRPLPGTVDFASAPEWVEAGRAVYERLRVATPGAIERRNAWWERESGLLTHDGRPLDKESLFVVYRDEAGTPRGVANYQPREGSWEGFVPDNGAEAYMIAEDYVARVRLLQFLWEQDWFSSFSVAKFPADDTWRHLMADPRVARQKQRYDVLWVRVLDVVAALGARTYEGEGRLVLAVTDPDGYAEGVYALEGGPAGATVKRSTETPDLTLPVQTLGALYLGQHAASALARVGEVAEEKPGALALADRMFKTAVPPYCVTWF</sequence>
<keyword evidence="3 4" id="KW-0012">Acyltransferase</keyword>
<evidence type="ECO:0000256" key="1">
    <source>
        <dbReference type="ARBA" id="ARBA00009213"/>
    </source>
</evidence>
<evidence type="ECO:0000256" key="2">
    <source>
        <dbReference type="ARBA" id="ARBA00022679"/>
    </source>
</evidence>
<keyword evidence="2 4" id="KW-0808">Transferase</keyword>
<comment type="subunit">
    <text evidence="4">Homohexamer; trimer of dimers.</text>
</comment>
<feature type="binding site" evidence="4">
    <location>
        <begin position="85"/>
        <end position="87"/>
    </location>
    <ligand>
        <name>acetyl-CoA</name>
        <dbReference type="ChEBI" id="CHEBI:57288"/>
    </ligand>
</feature>
<reference evidence="6 7" key="1">
    <citation type="submission" date="2020-02" db="EMBL/GenBank/DDBJ databases">
        <title>Acidophilic actinobacteria isolated from forest soil.</title>
        <authorList>
            <person name="Golinska P."/>
        </authorList>
    </citation>
    <scope>NUCLEOTIDE SEQUENCE [LARGE SCALE GENOMIC DNA]</scope>
    <source>
        <strain evidence="6 7">NL8</strain>
    </source>
</reference>
<dbReference type="InterPro" id="IPR000182">
    <property type="entry name" value="GNAT_dom"/>
</dbReference>
<evidence type="ECO:0000256" key="3">
    <source>
        <dbReference type="ARBA" id="ARBA00023315"/>
    </source>
</evidence>
<comment type="caution">
    <text evidence="4">Lacks conserved residue(s) required for the propagation of feature annotation.</text>
</comment>
<dbReference type="Gene3D" id="3.30.1050.10">
    <property type="entry name" value="SCP2 sterol-binding domain"/>
    <property type="match status" value="1"/>
</dbReference>
<dbReference type="SUPFAM" id="SSF55718">
    <property type="entry name" value="SCP-like"/>
    <property type="match status" value="1"/>
</dbReference>
<dbReference type="PROSITE" id="PS51186">
    <property type="entry name" value="GNAT"/>
    <property type="match status" value="1"/>
</dbReference>
<gene>
    <name evidence="6" type="ORF">KGQ19_26490</name>
</gene>
<dbReference type="SUPFAM" id="SSF55729">
    <property type="entry name" value="Acyl-CoA N-acyltransferases (Nat)"/>
    <property type="match status" value="1"/>
</dbReference>
<evidence type="ECO:0000256" key="4">
    <source>
        <dbReference type="HAMAP-Rule" id="MF_01812"/>
    </source>
</evidence>
<dbReference type="PANTHER" id="PTHR37817">
    <property type="entry name" value="N-ACETYLTRANSFERASE EIS"/>
    <property type="match status" value="1"/>
</dbReference>
<dbReference type="Proteomes" id="UP000730482">
    <property type="component" value="Unassembled WGS sequence"/>
</dbReference>
<evidence type="ECO:0000259" key="5">
    <source>
        <dbReference type="PROSITE" id="PS51186"/>
    </source>
</evidence>
<dbReference type="GO" id="GO:0016746">
    <property type="term" value="F:acyltransferase activity"/>
    <property type="evidence" value="ECO:0007669"/>
    <property type="project" value="UniProtKB-KW"/>
</dbReference>
<dbReference type="EMBL" id="JAAFYZ010000102">
    <property type="protein sequence ID" value="MBS2550423.1"/>
    <property type="molecule type" value="Genomic_DNA"/>
</dbReference>
<feature type="binding site" evidence="4">
    <location>
        <begin position="93"/>
        <end position="98"/>
    </location>
    <ligand>
        <name>acetyl-CoA</name>
        <dbReference type="ChEBI" id="CHEBI:57288"/>
    </ligand>
</feature>
<dbReference type="Pfam" id="PF13530">
    <property type="entry name" value="SCP2_2"/>
    <property type="match status" value="1"/>
</dbReference>
<feature type="active site" description="Proton acceptor; via carboxylate" evidence="4">
    <location>
        <position position="411"/>
    </location>
</feature>
<dbReference type="InterPro" id="IPR025559">
    <property type="entry name" value="Eis_dom"/>
</dbReference>
<evidence type="ECO:0000313" key="7">
    <source>
        <dbReference type="Proteomes" id="UP000730482"/>
    </source>
</evidence>
<name>A0ABS5KWJ1_9ACTN</name>
<dbReference type="InterPro" id="IPR036527">
    <property type="entry name" value="SCP2_sterol-bd_dom_sf"/>
</dbReference>
<dbReference type="Pfam" id="PF13527">
    <property type="entry name" value="Acetyltransf_9"/>
    <property type="match status" value="1"/>
</dbReference>
<dbReference type="EC" id="2.3.1.-" evidence="6"/>
<keyword evidence="7" id="KW-1185">Reference proteome</keyword>
<dbReference type="InterPro" id="IPR016181">
    <property type="entry name" value="Acyl_CoA_acyltransferase"/>
</dbReference>
<dbReference type="InterPro" id="IPR041380">
    <property type="entry name" value="Acetyltransf_17"/>
</dbReference>
<dbReference type="RefSeq" id="WP_212013148.1">
    <property type="nucleotide sequence ID" value="NZ_JAAFYZ010000102.1"/>
</dbReference>
<feature type="domain" description="N-acetyltransferase" evidence="5">
    <location>
        <begin position="3"/>
        <end position="154"/>
    </location>
</feature>
<dbReference type="PANTHER" id="PTHR37817:SF1">
    <property type="entry name" value="N-ACETYLTRANSFERASE EIS"/>
    <property type="match status" value="1"/>
</dbReference>
<proteinExistence type="inferred from homology"/>
<dbReference type="Gene3D" id="3.40.630.30">
    <property type="match status" value="2"/>
</dbReference>
<dbReference type="InterPro" id="IPR022902">
    <property type="entry name" value="NAcTrfase_Eis"/>
</dbReference>
<dbReference type="NCBIfam" id="NF002367">
    <property type="entry name" value="PRK01346.1-4"/>
    <property type="match status" value="1"/>
</dbReference>
<comment type="similarity">
    <text evidence="1 4">Belongs to the acetyltransferase Eis family.</text>
</comment>
<evidence type="ECO:0000313" key="6">
    <source>
        <dbReference type="EMBL" id="MBS2550423.1"/>
    </source>
</evidence>
<dbReference type="Pfam" id="PF17668">
    <property type="entry name" value="Acetyltransf_17"/>
    <property type="match status" value="1"/>
</dbReference>
<comment type="caution">
    <text evidence="6">The sequence shown here is derived from an EMBL/GenBank/DDBJ whole genome shotgun (WGS) entry which is preliminary data.</text>
</comment>
<accession>A0ABS5KWJ1</accession>
<dbReference type="HAMAP" id="MF_01812">
    <property type="entry name" value="Eis"/>
    <property type="match status" value="1"/>
</dbReference>
<dbReference type="InterPro" id="IPR051554">
    <property type="entry name" value="Acetyltransferase_Eis"/>
</dbReference>